<dbReference type="Pfam" id="PF00215">
    <property type="entry name" value="OMPdecase"/>
    <property type="match status" value="1"/>
</dbReference>
<comment type="caution">
    <text evidence="14">The sequence shown here is derived from an EMBL/GenBank/DDBJ whole genome shotgun (WGS) entry which is preliminary data.</text>
</comment>
<comment type="function">
    <text evidence="1 9">Catalyzes the decarboxylation of orotidine 5'-monophosphate (OMP) to uridine 5'-monophosphate (UMP).</text>
</comment>
<keyword evidence="6 9" id="KW-0456">Lyase</keyword>
<feature type="binding site" evidence="9 11">
    <location>
        <position position="209"/>
    </location>
    <ligand>
        <name>substrate</name>
    </ligand>
</feature>
<dbReference type="AlphaFoldDB" id="A0A8J7P728"/>
<feature type="binding site" evidence="9 11">
    <location>
        <position position="24"/>
    </location>
    <ligand>
        <name>substrate</name>
    </ligand>
</feature>
<protein>
    <recommendedName>
        <fullName evidence="9">Orotidine 5'-phosphate decarboxylase</fullName>
        <ecNumber evidence="9">4.1.1.23</ecNumber>
    </recommendedName>
    <alternativeName>
        <fullName evidence="9">OMP decarboxylase</fullName>
        <shortName evidence="9">OMPDCase</shortName>
        <shortName evidence="9">OMPdecase</shortName>
    </alternativeName>
</protein>
<evidence type="ECO:0000256" key="2">
    <source>
        <dbReference type="ARBA" id="ARBA00004861"/>
    </source>
</evidence>
<proteinExistence type="inferred from homology"/>
<accession>A0A8J7P728</accession>
<dbReference type="HAMAP" id="MF_01200_B">
    <property type="entry name" value="OMPdecase_type1_B"/>
    <property type="match status" value="1"/>
</dbReference>
<feature type="binding site" evidence="9 11">
    <location>
        <position position="229"/>
    </location>
    <ligand>
        <name>substrate</name>
    </ligand>
</feature>
<evidence type="ECO:0000256" key="3">
    <source>
        <dbReference type="ARBA" id="ARBA00011738"/>
    </source>
</evidence>
<evidence type="ECO:0000256" key="1">
    <source>
        <dbReference type="ARBA" id="ARBA00002356"/>
    </source>
</evidence>
<feature type="active site" description="For OMPdecase activity" evidence="10">
    <location>
        <position position="78"/>
    </location>
</feature>
<dbReference type="UniPathway" id="UPA00070">
    <property type="reaction ID" value="UER00120"/>
</dbReference>
<feature type="binding site" evidence="9">
    <location>
        <begin position="73"/>
        <end position="82"/>
    </location>
    <ligand>
        <name>substrate</name>
    </ligand>
</feature>
<dbReference type="InterPro" id="IPR014732">
    <property type="entry name" value="OMPdecase"/>
</dbReference>
<evidence type="ECO:0000256" key="8">
    <source>
        <dbReference type="ARBA" id="ARBA00061012"/>
    </source>
</evidence>
<evidence type="ECO:0000256" key="4">
    <source>
        <dbReference type="ARBA" id="ARBA00022793"/>
    </source>
</evidence>
<dbReference type="InterPro" id="IPR047596">
    <property type="entry name" value="OMPdecase_bac"/>
</dbReference>
<gene>
    <name evidence="9 14" type="primary">pyrF</name>
    <name evidence="14" type="ORF">J0M35_03580</name>
</gene>
<name>A0A8J7P728_9BACT</name>
<dbReference type="SMART" id="SM00934">
    <property type="entry name" value="OMPdecase"/>
    <property type="match status" value="1"/>
</dbReference>
<evidence type="ECO:0000313" key="15">
    <source>
        <dbReference type="Proteomes" id="UP000664277"/>
    </source>
</evidence>
<dbReference type="GO" id="GO:0044205">
    <property type="term" value="P:'de novo' UMP biosynthetic process"/>
    <property type="evidence" value="ECO:0007669"/>
    <property type="project" value="UniProtKB-UniRule"/>
</dbReference>
<dbReference type="EC" id="4.1.1.23" evidence="9"/>
<feature type="binding site" evidence="9 11">
    <location>
        <position position="46"/>
    </location>
    <ligand>
        <name>substrate</name>
    </ligand>
</feature>
<evidence type="ECO:0000256" key="6">
    <source>
        <dbReference type="ARBA" id="ARBA00023239"/>
    </source>
</evidence>
<feature type="binding site" evidence="9 11">
    <location>
        <position position="200"/>
    </location>
    <ligand>
        <name>substrate</name>
    </ligand>
</feature>
<keyword evidence="4 9" id="KW-0210">Decarboxylase</keyword>
<dbReference type="CDD" id="cd04725">
    <property type="entry name" value="OMP_decarboxylase_like"/>
    <property type="match status" value="1"/>
</dbReference>
<dbReference type="InterPro" id="IPR001754">
    <property type="entry name" value="OMPdeCOase_dom"/>
</dbReference>
<feature type="active site" description="For OMPdecase activity" evidence="10">
    <location>
        <position position="73"/>
    </location>
</feature>
<sequence length="251" mass="26931">MISAKSHLKAVDLSPRDRLIVALDVDNFQEAERLVELLKNEVGMFKIGLELFTACGPALFEMTARAGVKVFFDGKFHDIPNTVAGACRSAVKHRIDMFNLHALGGAKMMQAAARAVKEAEMPDNQALRPALIAVTILTSMDEKTLAEDLKVSQPLKKMVPYLAGLAHGAGLDGVVASAQEASLIREAVGDDFLIVTPGIRPSFAKSDDQSRIVTPGDAIARGADYIVVGRPILRAESPVDAARRVVDELAC</sequence>
<feature type="active site" description="Proton donor" evidence="9">
    <location>
        <position position="75"/>
    </location>
</feature>
<dbReference type="NCBIfam" id="TIGR01740">
    <property type="entry name" value="pyrF"/>
    <property type="match status" value="1"/>
</dbReference>
<dbReference type="GO" id="GO:0004590">
    <property type="term" value="F:orotidine-5'-phosphate decarboxylase activity"/>
    <property type="evidence" value="ECO:0007669"/>
    <property type="project" value="UniProtKB-UniRule"/>
</dbReference>
<evidence type="ECO:0000256" key="9">
    <source>
        <dbReference type="HAMAP-Rule" id="MF_01200"/>
    </source>
</evidence>
<dbReference type="InterPro" id="IPR013785">
    <property type="entry name" value="Aldolase_TIM"/>
</dbReference>
<evidence type="ECO:0000256" key="11">
    <source>
        <dbReference type="PIRSR" id="PIRSR614732-2"/>
    </source>
</evidence>
<organism evidence="14 15">
    <name type="scientific">Candidatus Obscuribacter phosphatis</name>
    <dbReference type="NCBI Taxonomy" id="1906157"/>
    <lineage>
        <taxon>Bacteria</taxon>
        <taxon>Bacillati</taxon>
        <taxon>Candidatus Melainabacteria</taxon>
        <taxon>Candidatus Obscuribacterales</taxon>
        <taxon>Candidatus Obscuribacteraceae</taxon>
        <taxon>Candidatus Obscuribacter</taxon>
    </lineage>
</organism>
<dbReference type="PANTHER" id="PTHR32119">
    <property type="entry name" value="OROTIDINE 5'-PHOSPHATE DECARBOXYLASE"/>
    <property type="match status" value="1"/>
</dbReference>
<dbReference type="PANTHER" id="PTHR32119:SF2">
    <property type="entry name" value="OROTIDINE 5'-PHOSPHATE DECARBOXYLASE"/>
    <property type="match status" value="1"/>
</dbReference>
<evidence type="ECO:0000256" key="10">
    <source>
        <dbReference type="PIRSR" id="PIRSR614732-1"/>
    </source>
</evidence>
<reference evidence="14" key="1">
    <citation type="submission" date="2021-02" db="EMBL/GenBank/DDBJ databases">
        <title>Genome-Resolved Metagenomics of a Microbial Community Performing Photosynthetic Biological Nutrient Removal.</title>
        <authorList>
            <person name="Mcdaniel E.A."/>
        </authorList>
    </citation>
    <scope>NUCLEOTIDE SEQUENCE</scope>
    <source>
        <strain evidence="14">UWPOB_OBS1</strain>
    </source>
</reference>
<dbReference type="GO" id="GO:0006207">
    <property type="term" value="P:'de novo' pyrimidine nucleobase biosynthetic process"/>
    <property type="evidence" value="ECO:0007669"/>
    <property type="project" value="InterPro"/>
</dbReference>
<evidence type="ECO:0000259" key="13">
    <source>
        <dbReference type="SMART" id="SM00934"/>
    </source>
</evidence>
<dbReference type="InterPro" id="IPR018089">
    <property type="entry name" value="OMPdecase_AS"/>
</dbReference>
<dbReference type="FunFam" id="3.20.20.70:FF:000015">
    <property type="entry name" value="Orotidine 5'-phosphate decarboxylase"/>
    <property type="match status" value="1"/>
</dbReference>
<dbReference type="Gene3D" id="3.20.20.70">
    <property type="entry name" value="Aldolase class I"/>
    <property type="match status" value="1"/>
</dbReference>
<evidence type="ECO:0000256" key="12">
    <source>
        <dbReference type="RuleBase" id="RU000512"/>
    </source>
</evidence>
<dbReference type="InterPro" id="IPR011060">
    <property type="entry name" value="RibuloseP-bd_barrel"/>
</dbReference>
<dbReference type="EMBL" id="JAFLCK010000003">
    <property type="protein sequence ID" value="MBN8659419.1"/>
    <property type="molecule type" value="Genomic_DNA"/>
</dbReference>
<feature type="domain" description="Orotidine 5'-phosphate decarboxylase" evidence="13">
    <location>
        <begin position="18"/>
        <end position="245"/>
    </location>
</feature>
<dbReference type="NCBIfam" id="NF001273">
    <property type="entry name" value="PRK00230.1"/>
    <property type="match status" value="1"/>
</dbReference>
<comment type="catalytic activity">
    <reaction evidence="7 9 12">
        <text>orotidine 5'-phosphate + H(+) = UMP + CO2</text>
        <dbReference type="Rhea" id="RHEA:11596"/>
        <dbReference type="ChEBI" id="CHEBI:15378"/>
        <dbReference type="ChEBI" id="CHEBI:16526"/>
        <dbReference type="ChEBI" id="CHEBI:57538"/>
        <dbReference type="ChEBI" id="CHEBI:57865"/>
        <dbReference type="EC" id="4.1.1.23"/>
    </reaction>
</comment>
<dbReference type="Proteomes" id="UP000664277">
    <property type="component" value="Unassembled WGS sequence"/>
</dbReference>
<feature type="binding site" evidence="9 11">
    <location>
        <position position="230"/>
    </location>
    <ligand>
        <name>substrate</name>
    </ligand>
</feature>
<evidence type="ECO:0000256" key="7">
    <source>
        <dbReference type="ARBA" id="ARBA00049157"/>
    </source>
</evidence>
<feature type="active site" description="For OMPdecase activity" evidence="10">
    <location>
        <position position="75"/>
    </location>
</feature>
<comment type="subunit">
    <text evidence="3 9">Homodimer.</text>
</comment>
<feature type="binding site" evidence="9 11">
    <location>
        <position position="138"/>
    </location>
    <ligand>
        <name>substrate</name>
    </ligand>
</feature>
<dbReference type="PROSITE" id="PS00156">
    <property type="entry name" value="OMPDECASE"/>
    <property type="match status" value="1"/>
</dbReference>
<evidence type="ECO:0000313" key="14">
    <source>
        <dbReference type="EMBL" id="MBN8659419.1"/>
    </source>
</evidence>
<evidence type="ECO:0000256" key="5">
    <source>
        <dbReference type="ARBA" id="ARBA00022975"/>
    </source>
</evidence>
<comment type="similarity">
    <text evidence="8 9">Belongs to the OMP decarboxylase family. Type 1 subfamily.</text>
</comment>
<comment type="pathway">
    <text evidence="2 9 12">Pyrimidine metabolism; UMP biosynthesis via de novo pathway; UMP from orotate: step 2/2.</text>
</comment>
<keyword evidence="5 9" id="KW-0665">Pyrimidine biosynthesis</keyword>
<dbReference type="SUPFAM" id="SSF51366">
    <property type="entry name" value="Ribulose-phoshate binding barrel"/>
    <property type="match status" value="1"/>
</dbReference>
<dbReference type="GO" id="GO:0005829">
    <property type="term" value="C:cytosol"/>
    <property type="evidence" value="ECO:0007669"/>
    <property type="project" value="TreeGrafter"/>
</dbReference>